<evidence type="ECO:0000313" key="2">
    <source>
        <dbReference type="EMBL" id="EKX45713.1"/>
    </source>
</evidence>
<gene>
    <name evidence="2" type="ORF">GUITHDRAFT_152675</name>
</gene>
<reference evidence="4" key="2">
    <citation type="submission" date="2012-11" db="EMBL/GenBank/DDBJ databases">
        <authorList>
            <person name="Kuo A."/>
            <person name="Curtis B.A."/>
            <person name="Tanifuji G."/>
            <person name="Burki F."/>
            <person name="Gruber A."/>
            <person name="Irimia M."/>
            <person name="Maruyama S."/>
            <person name="Arias M.C."/>
            <person name="Ball S.G."/>
            <person name="Gile G.H."/>
            <person name="Hirakawa Y."/>
            <person name="Hopkins J.F."/>
            <person name="Rensing S.A."/>
            <person name="Schmutz J."/>
            <person name="Symeonidi A."/>
            <person name="Elias M."/>
            <person name="Eveleigh R.J."/>
            <person name="Herman E.K."/>
            <person name="Klute M.J."/>
            <person name="Nakayama T."/>
            <person name="Obornik M."/>
            <person name="Reyes-Prieto A."/>
            <person name="Armbrust E.V."/>
            <person name="Aves S.J."/>
            <person name="Beiko R.G."/>
            <person name="Coutinho P."/>
            <person name="Dacks J.B."/>
            <person name="Durnford D.G."/>
            <person name="Fast N.M."/>
            <person name="Green B.R."/>
            <person name="Grisdale C."/>
            <person name="Hempe F."/>
            <person name="Henrissat B."/>
            <person name="Hoppner M.P."/>
            <person name="Ishida K.-I."/>
            <person name="Kim E."/>
            <person name="Koreny L."/>
            <person name="Kroth P.G."/>
            <person name="Liu Y."/>
            <person name="Malik S.-B."/>
            <person name="Maier U.G."/>
            <person name="McRose D."/>
            <person name="Mock T."/>
            <person name="Neilson J.A."/>
            <person name="Onodera N.T."/>
            <person name="Poole A.M."/>
            <person name="Pritham E.J."/>
            <person name="Richards T.A."/>
            <person name="Rocap G."/>
            <person name="Roy S.W."/>
            <person name="Sarai C."/>
            <person name="Schaack S."/>
            <person name="Shirato S."/>
            <person name="Slamovits C.H."/>
            <person name="Spencer D.F."/>
            <person name="Suzuki S."/>
            <person name="Worden A.Z."/>
            <person name="Zauner S."/>
            <person name="Barry K."/>
            <person name="Bell C."/>
            <person name="Bharti A.K."/>
            <person name="Crow J.A."/>
            <person name="Grimwood J."/>
            <person name="Kramer R."/>
            <person name="Lindquist E."/>
            <person name="Lucas S."/>
            <person name="Salamov A."/>
            <person name="McFadden G.I."/>
            <person name="Lane C.E."/>
            <person name="Keeling P.J."/>
            <person name="Gray M.W."/>
            <person name="Grigoriev I.V."/>
            <person name="Archibald J.M."/>
        </authorList>
    </citation>
    <scope>NUCLEOTIDE SEQUENCE</scope>
    <source>
        <strain evidence="4">CCMP2712</strain>
    </source>
</reference>
<dbReference type="PaxDb" id="55529-EKX45713"/>
<feature type="signal peptide" evidence="1">
    <location>
        <begin position="1"/>
        <end position="22"/>
    </location>
</feature>
<sequence length="136" mass="14425">MSKNLLFCALALSLSSLQLAVAYLPPSMSLSLRSNRLSTMCMCSSEPIEKITVCTGPTCSRNGGGKPLLKMFQEMAPEGVEVDSVKCVSECAECGLGPNVEVIRKGEEGPFAGKIINGVKTAEDVEKILGAQQVKK</sequence>
<protein>
    <submittedName>
        <fullName evidence="2 3">Uncharacterized protein</fullName>
    </submittedName>
</protein>
<dbReference type="CDD" id="cd02980">
    <property type="entry name" value="TRX_Fd_family"/>
    <property type="match status" value="1"/>
</dbReference>
<dbReference type="OrthoDB" id="40570at2759"/>
<dbReference type="SUPFAM" id="SSF52833">
    <property type="entry name" value="Thioredoxin-like"/>
    <property type="match status" value="1"/>
</dbReference>
<organism evidence="2">
    <name type="scientific">Guillardia theta (strain CCMP2712)</name>
    <name type="common">Cryptophyte</name>
    <dbReference type="NCBI Taxonomy" id="905079"/>
    <lineage>
        <taxon>Eukaryota</taxon>
        <taxon>Cryptophyceae</taxon>
        <taxon>Pyrenomonadales</taxon>
        <taxon>Geminigeraceae</taxon>
        <taxon>Guillardia</taxon>
    </lineage>
</organism>
<keyword evidence="1" id="KW-0732">Signal</keyword>
<reference evidence="2 4" key="1">
    <citation type="journal article" date="2012" name="Nature">
        <title>Algal genomes reveal evolutionary mosaicism and the fate of nucleomorphs.</title>
        <authorList>
            <consortium name="DOE Joint Genome Institute"/>
            <person name="Curtis B.A."/>
            <person name="Tanifuji G."/>
            <person name="Burki F."/>
            <person name="Gruber A."/>
            <person name="Irimia M."/>
            <person name="Maruyama S."/>
            <person name="Arias M.C."/>
            <person name="Ball S.G."/>
            <person name="Gile G.H."/>
            <person name="Hirakawa Y."/>
            <person name="Hopkins J.F."/>
            <person name="Kuo A."/>
            <person name="Rensing S.A."/>
            <person name="Schmutz J."/>
            <person name="Symeonidi A."/>
            <person name="Elias M."/>
            <person name="Eveleigh R.J."/>
            <person name="Herman E.K."/>
            <person name="Klute M.J."/>
            <person name="Nakayama T."/>
            <person name="Obornik M."/>
            <person name="Reyes-Prieto A."/>
            <person name="Armbrust E.V."/>
            <person name="Aves S.J."/>
            <person name="Beiko R.G."/>
            <person name="Coutinho P."/>
            <person name="Dacks J.B."/>
            <person name="Durnford D.G."/>
            <person name="Fast N.M."/>
            <person name="Green B.R."/>
            <person name="Grisdale C.J."/>
            <person name="Hempel F."/>
            <person name="Henrissat B."/>
            <person name="Hoppner M.P."/>
            <person name="Ishida K."/>
            <person name="Kim E."/>
            <person name="Koreny L."/>
            <person name="Kroth P.G."/>
            <person name="Liu Y."/>
            <person name="Malik S.B."/>
            <person name="Maier U.G."/>
            <person name="McRose D."/>
            <person name="Mock T."/>
            <person name="Neilson J.A."/>
            <person name="Onodera N.T."/>
            <person name="Poole A.M."/>
            <person name="Pritham E.J."/>
            <person name="Richards T.A."/>
            <person name="Rocap G."/>
            <person name="Roy S.W."/>
            <person name="Sarai C."/>
            <person name="Schaack S."/>
            <person name="Shirato S."/>
            <person name="Slamovits C.H."/>
            <person name="Spencer D.F."/>
            <person name="Suzuki S."/>
            <person name="Worden A.Z."/>
            <person name="Zauner S."/>
            <person name="Barry K."/>
            <person name="Bell C."/>
            <person name="Bharti A.K."/>
            <person name="Crow J.A."/>
            <person name="Grimwood J."/>
            <person name="Kramer R."/>
            <person name="Lindquist E."/>
            <person name="Lucas S."/>
            <person name="Salamov A."/>
            <person name="McFadden G.I."/>
            <person name="Lane C.E."/>
            <person name="Keeling P.J."/>
            <person name="Gray M.W."/>
            <person name="Grigoriev I.V."/>
            <person name="Archibald J.M."/>
        </authorList>
    </citation>
    <scope>NUCLEOTIDE SEQUENCE</scope>
    <source>
        <strain evidence="2 4">CCMP2712</strain>
    </source>
</reference>
<dbReference type="GeneID" id="17302332"/>
<evidence type="ECO:0000313" key="4">
    <source>
        <dbReference type="Proteomes" id="UP000011087"/>
    </source>
</evidence>
<name>L1JAZ6_GUITC</name>
<accession>L1JAZ6</accession>
<dbReference type="RefSeq" id="XP_005832693.1">
    <property type="nucleotide sequence ID" value="XM_005832636.1"/>
</dbReference>
<dbReference type="KEGG" id="gtt:GUITHDRAFT_152675"/>
<reference evidence="3" key="3">
    <citation type="submission" date="2016-03" db="UniProtKB">
        <authorList>
            <consortium name="EnsemblProtists"/>
        </authorList>
    </citation>
    <scope>IDENTIFICATION</scope>
</reference>
<keyword evidence="4" id="KW-1185">Reference proteome</keyword>
<feature type="chain" id="PRO_5008771091" evidence="1">
    <location>
        <begin position="23"/>
        <end position="136"/>
    </location>
</feature>
<proteinExistence type="predicted"/>
<evidence type="ECO:0000256" key="1">
    <source>
        <dbReference type="SAM" id="SignalP"/>
    </source>
</evidence>
<evidence type="ECO:0000313" key="3">
    <source>
        <dbReference type="EnsemblProtists" id="EKX45713"/>
    </source>
</evidence>
<dbReference type="EMBL" id="JH992998">
    <property type="protein sequence ID" value="EKX45713.1"/>
    <property type="molecule type" value="Genomic_DNA"/>
</dbReference>
<dbReference type="AlphaFoldDB" id="L1JAZ6"/>
<dbReference type="HOGENOM" id="CLU_1879370_0_0_1"/>
<dbReference type="Proteomes" id="UP000011087">
    <property type="component" value="Unassembled WGS sequence"/>
</dbReference>
<dbReference type="EnsemblProtists" id="EKX45713">
    <property type="protein sequence ID" value="EKX45713"/>
    <property type="gene ID" value="GUITHDRAFT_152675"/>
</dbReference>
<dbReference type="InterPro" id="IPR036249">
    <property type="entry name" value="Thioredoxin-like_sf"/>
</dbReference>